<dbReference type="Proteomes" id="UP000187209">
    <property type="component" value="Unassembled WGS sequence"/>
</dbReference>
<evidence type="ECO:0000256" key="1">
    <source>
        <dbReference type="SAM" id="MobiDB-lite"/>
    </source>
</evidence>
<feature type="compositionally biased region" description="Basic and acidic residues" evidence="1">
    <location>
        <begin position="85"/>
        <end position="103"/>
    </location>
</feature>
<feature type="region of interest" description="Disordered" evidence="1">
    <location>
        <begin position="85"/>
        <end position="105"/>
    </location>
</feature>
<comment type="caution">
    <text evidence="2">The sequence shown here is derived from an EMBL/GenBank/DDBJ whole genome shotgun (WGS) entry which is preliminary data.</text>
</comment>
<organism evidence="2 3">
    <name type="scientific">Stentor coeruleus</name>
    <dbReference type="NCBI Taxonomy" id="5963"/>
    <lineage>
        <taxon>Eukaryota</taxon>
        <taxon>Sar</taxon>
        <taxon>Alveolata</taxon>
        <taxon>Ciliophora</taxon>
        <taxon>Postciliodesmatophora</taxon>
        <taxon>Heterotrichea</taxon>
        <taxon>Heterotrichida</taxon>
        <taxon>Stentoridae</taxon>
        <taxon>Stentor</taxon>
    </lineage>
</organism>
<gene>
    <name evidence="2" type="ORF">SteCoe_24231</name>
</gene>
<reference evidence="2 3" key="1">
    <citation type="submission" date="2016-11" db="EMBL/GenBank/DDBJ databases">
        <title>The macronuclear genome of Stentor coeruleus: a giant cell with tiny introns.</title>
        <authorList>
            <person name="Slabodnick M."/>
            <person name="Ruby J.G."/>
            <person name="Reiff S.B."/>
            <person name="Swart E.C."/>
            <person name="Gosai S."/>
            <person name="Prabakaran S."/>
            <person name="Witkowska E."/>
            <person name="Larue G.E."/>
            <person name="Fisher S."/>
            <person name="Freeman R.M."/>
            <person name="Gunawardena J."/>
            <person name="Chu W."/>
            <person name="Stover N.A."/>
            <person name="Gregory B.D."/>
            <person name="Nowacki M."/>
            <person name="Derisi J."/>
            <person name="Roy S.W."/>
            <person name="Marshall W.F."/>
            <person name="Sood P."/>
        </authorList>
    </citation>
    <scope>NUCLEOTIDE SEQUENCE [LARGE SCALE GENOMIC DNA]</scope>
    <source>
        <strain evidence="2">WM001</strain>
    </source>
</reference>
<dbReference type="AlphaFoldDB" id="A0A1R2BI29"/>
<evidence type="ECO:0000313" key="2">
    <source>
        <dbReference type="EMBL" id="OMJ76399.1"/>
    </source>
</evidence>
<accession>A0A1R2BI29</accession>
<name>A0A1R2BI29_9CILI</name>
<protein>
    <submittedName>
        <fullName evidence="2">Uncharacterized protein</fullName>
    </submittedName>
</protein>
<keyword evidence="3" id="KW-1185">Reference proteome</keyword>
<dbReference type="EMBL" id="MPUH01000633">
    <property type="protein sequence ID" value="OMJ76399.1"/>
    <property type="molecule type" value="Genomic_DNA"/>
</dbReference>
<proteinExistence type="predicted"/>
<sequence>MKGKLYKSKPLSPKNEVLEFFLKKSKPWEEKTEKVYTWKSSIPNKWINLKGEEFFKHVSEVSTPKLSIEILQNTKKYMHQLRIHSQESIRRSSPKHSEGKPRESLTQSFIRRFSLPSNQQSPDKNLLIEGDSTPYIATQQSRIGTAKDPRSTFNSFTNNVQIDDFLKRFDKKPMTREHPLVNRGLFGWKLKQLRAIKNQGKQNNYCQIFNVKKITDNVFESGSAKRLQSFG</sequence>
<evidence type="ECO:0000313" key="3">
    <source>
        <dbReference type="Proteomes" id="UP000187209"/>
    </source>
</evidence>